<keyword evidence="12" id="KW-1185">Reference proteome</keyword>
<dbReference type="EMBL" id="JAENRR010000058">
    <property type="protein sequence ID" value="MBK3519235.1"/>
    <property type="molecule type" value="Genomic_DNA"/>
</dbReference>
<evidence type="ECO:0000313" key="12">
    <source>
        <dbReference type="Proteomes" id="UP000605676"/>
    </source>
</evidence>
<dbReference type="Pfam" id="PF00331">
    <property type="entry name" value="Glyco_hydro_10"/>
    <property type="match status" value="1"/>
</dbReference>
<evidence type="ECO:0000256" key="2">
    <source>
        <dbReference type="ARBA" id="ARBA00007495"/>
    </source>
</evidence>
<dbReference type="PANTHER" id="PTHR31490">
    <property type="entry name" value="GLYCOSYL HYDROLASE"/>
    <property type="match status" value="1"/>
</dbReference>
<feature type="domain" description="GH10" evidence="10">
    <location>
        <begin position="71"/>
        <end position="369"/>
    </location>
</feature>
<evidence type="ECO:0000256" key="1">
    <source>
        <dbReference type="ARBA" id="ARBA00000681"/>
    </source>
</evidence>
<organism evidence="11 12">
    <name type="scientific">Carboxylicivirga marina</name>
    <dbReference type="NCBI Taxonomy" id="2800988"/>
    <lineage>
        <taxon>Bacteria</taxon>
        <taxon>Pseudomonadati</taxon>
        <taxon>Bacteroidota</taxon>
        <taxon>Bacteroidia</taxon>
        <taxon>Marinilabiliales</taxon>
        <taxon>Marinilabiliaceae</taxon>
        <taxon>Carboxylicivirga</taxon>
    </lineage>
</organism>
<keyword evidence="6" id="KW-0378">Hydrolase</keyword>
<keyword evidence="4" id="KW-0858">Xylan degradation</keyword>
<dbReference type="InterPro" id="IPR001000">
    <property type="entry name" value="GH10_dom"/>
</dbReference>
<dbReference type="SUPFAM" id="SSF51445">
    <property type="entry name" value="(Trans)glycosidases"/>
    <property type="match status" value="1"/>
</dbReference>
<evidence type="ECO:0000256" key="9">
    <source>
        <dbReference type="ARBA" id="ARBA00023326"/>
    </source>
</evidence>
<evidence type="ECO:0000256" key="6">
    <source>
        <dbReference type="ARBA" id="ARBA00022801"/>
    </source>
</evidence>
<comment type="similarity">
    <text evidence="2">Belongs to the glycosyl hydrolase 10 (cellulase F) family.</text>
</comment>
<name>A0ABS1HNH1_9BACT</name>
<dbReference type="PANTHER" id="PTHR31490:SF88">
    <property type="entry name" value="BETA-XYLANASE"/>
    <property type="match status" value="1"/>
</dbReference>
<evidence type="ECO:0000256" key="5">
    <source>
        <dbReference type="ARBA" id="ARBA00022729"/>
    </source>
</evidence>
<sequence length="374" mass="43303">MNKHILSIVGSIILFASHLSSQTQTLRQIVDDKYPANNVYIGATSMYSKIGSKETKLLAREFSYTTPANDFKQSYVHPNNDTWRWDKADAWIQFARKHQQVIRIHGPISPQCSRWAKNDARTDIELLTNLSEYMTELCRRYNDEEVVQWMDVINETVSRDGSWKTSETGDTKWELPWESIGYEKVDKDKYPHLGGKVPLYIIRAFEIATKEASNKKLVINQHGGMHVEMWNKVKDLVRYLRDSGLRVDGVGWQAHISYGRDVDWESPEVSMQALKDLIAWAHTNSLEFHVTECNIHVPLNKPGSEQEHIDTYMSVFNTVLEMRHSGVVTFNLWNIKDVPHYKNKSKTVIAPWDEQLKPKAIYFEMKKALEDAAD</sequence>
<comment type="caution">
    <text evidence="11">The sequence shown here is derived from an EMBL/GenBank/DDBJ whole genome shotgun (WGS) entry which is preliminary data.</text>
</comment>
<gene>
    <name evidence="11" type="ORF">JIV24_17940</name>
</gene>
<dbReference type="InterPro" id="IPR017853">
    <property type="entry name" value="GH"/>
</dbReference>
<dbReference type="InterPro" id="IPR044846">
    <property type="entry name" value="GH10"/>
</dbReference>
<keyword evidence="5" id="KW-0732">Signal</keyword>
<evidence type="ECO:0000256" key="7">
    <source>
        <dbReference type="ARBA" id="ARBA00023277"/>
    </source>
</evidence>
<evidence type="ECO:0000256" key="3">
    <source>
        <dbReference type="ARBA" id="ARBA00012590"/>
    </source>
</evidence>
<keyword evidence="7" id="KW-0119">Carbohydrate metabolism</keyword>
<keyword evidence="9" id="KW-0624">Polysaccharide degradation</keyword>
<evidence type="ECO:0000256" key="4">
    <source>
        <dbReference type="ARBA" id="ARBA00022651"/>
    </source>
</evidence>
<accession>A0ABS1HNH1</accession>
<evidence type="ECO:0000313" key="11">
    <source>
        <dbReference type="EMBL" id="MBK3519235.1"/>
    </source>
</evidence>
<protein>
    <recommendedName>
        <fullName evidence="3">endo-1,4-beta-xylanase</fullName>
        <ecNumber evidence="3">3.2.1.8</ecNumber>
    </recommendedName>
</protein>
<dbReference type="EC" id="3.2.1.8" evidence="3"/>
<proteinExistence type="inferred from homology"/>
<dbReference type="SMART" id="SM00633">
    <property type="entry name" value="Glyco_10"/>
    <property type="match status" value="1"/>
</dbReference>
<comment type="catalytic activity">
    <reaction evidence="1">
        <text>Endohydrolysis of (1-&gt;4)-beta-D-xylosidic linkages in xylans.</text>
        <dbReference type="EC" id="3.2.1.8"/>
    </reaction>
</comment>
<evidence type="ECO:0000256" key="8">
    <source>
        <dbReference type="ARBA" id="ARBA00023295"/>
    </source>
</evidence>
<reference evidence="11 12" key="1">
    <citation type="submission" date="2021-01" db="EMBL/GenBank/DDBJ databases">
        <title>Carboxyliciviraga sp.nov., isolated from coastal sediments.</title>
        <authorList>
            <person name="Lu D."/>
            <person name="Zhang T."/>
        </authorList>
    </citation>
    <scope>NUCLEOTIDE SEQUENCE [LARGE SCALE GENOMIC DNA]</scope>
    <source>
        <strain evidence="11 12">N1Y132</strain>
    </source>
</reference>
<dbReference type="RefSeq" id="WP_200466455.1">
    <property type="nucleotide sequence ID" value="NZ_JAENRR010000058.1"/>
</dbReference>
<keyword evidence="8" id="KW-0326">Glycosidase</keyword>
<dbReference type="Gene3D" id="3.20.20.80">
    <property type="entry name" value="Glycosidases"/>
    <property type="match status" value="1"/>
</dbReference>
<dbReference type="Proteomes" id="UP000605676">
    <property type="component" value="Unassembled WGS sequence"/>
</dbReference>
<evidence type="ECO:0000259" key="10">
    <source>
        <dbReference type="SMART" id="SM00633"/>
    </source>
</evidence>